<dbReference type="GO" id="GO:0016747">
    <property type="term" value="F:acyltransferase activity, transferring groups other than amino-acyl groups"/>
    <property type="evidence" value="ECO:0007669"/>
    <property type="project" value="InterPro"/>
</dbReference>
<dbReference type="Proteomes" id="UP000184423">
    <property type="component" value="Unassembled WGS sequence"/>
</dbReference>
<dbReference type="Pfam" id="PF00583">
    <property type="entry name" value="Acetyltransf_1"/>
    <property type="match status" value="1"/>
</dbReference>
<evidence type="ECO:0000313" key="3">
    <source>
        <dbReference type="Proteomes" id="UP000184423"/>
    </source>
</evidence>
<reference evidence="3" key="1">
    <citation type="submission" date="2016-11" db="EMBL/GenBank/DDBJ databases">
        <authorList>
            <person name="Varghese N."/>
            <person name="Submissions S."/>
        </authorList>
    </citation>
    <scope>NUCLEOTIDE SEQUENCE [LARGE SCALE GENOMIC DNA]</scope>
    <source>
        <strain evidence="3">DSM 10124</strain>
    </source>
</reference>
<proteinExistence type="predicted"/>
<dbReference type="PROSITE" id="PS51186">
    <property type="entry name" value="GNAT"/>
    <property type="match status" value="1"/>
</dbReference>
<dbReference type="AlphaFoldDB" id="A0A1M4UKP9"/>
<keyword evidence="2" id="KW-0808">Transferase</keyword>
<dbReference type="EMBL" id="FQVG01000008">
    <property type="protein sequence ID" value="SHE57342.1"/>
    <property type="molecule type" value="Genomic_DNA"/>
</dbReference>
<dbReference type="PANTHER" id="PTHR43415">
    <property type="entry name" value="SPERMIDINE N(1)-ACETYLTRANSFERASE"/>
    <property type="match status" value="1"/>
</dbReference>
<dbReference type="CDD" id="cd04301">
    <property type="entry name" value="NAT_SF"/>
    <property type="match status" value="1"/>
</dbReference>
<protein>
    <submittedName>
        <fullName evidence="2">Protein N-acetyltransferase, RimJ/RimL family</fullName>
    </submittedName>
</protein>
<feature type="domain" description="N-acetyltransferase" evidence="1">
    <location>
        <begin position="12"/>
        <end position="178"/>
    </location>
</feature>
<dbReference type="Gene3D" id="3.40.630.30">
    <property type="match status" value="1"/>
</dbReference>
<evidence type="ECO:0000259" key="1">
    <source>
        <dbReference type="PROSITE" id="PS51186"/>
    </source>
</evidence>
<keyword evidence="3" id="KW-1185">Reference proteome</keyword>
<dbReference type="SUPFAM" id="SSF55729">
    <property type="entry name" value="Acyl-CoA N-acyltransferases (Nat)"/>
    <property type="match status" value="1"/>
</dbReference>
<name>A0A1M4UKP9_9CLOT</name>
<gene>
    <name evidence="2" type="ORF">SAMN02746091_00679</name>
</gene>
<dbReference type="RefSeq" id="WP_027309474.1">
    <property type="nucleotide sequence ID" value="NZ_FQVG01000008.1"/>
</dbReference>
<dbReference type="InterPro" id="IPR016181">
    <property type="entry name" value="Acyl_CoA_acyltransferase"/>
</dbReference>
<dbReference type="InterPro" id="IPR000182">
    <property type="entry name" value="GNAT_dom"/>
</dbReference>
<evidence type="ECO:0000313" key="2">
    <source>
        <dbReference type="EMBL" id="SHE57342.1"/>
    </source>
</evidence>
<accession>A0A1M4UKP9</accession>
<dbReference type="PANTHER" id="PTHR43415:SF3">
    <property type="entry name" value="GNAT-FAMILY ACETYLTRANSFERASE"/>
    <property type="match status" value="1"/>
</dbReference>
<organism evidence="2 3">
    <name type="scientific">Caloramator proteoclasticus DSM 10124</name>
    <dbReference type="NCBI Taxonomy" id="1121262"/>
    <lineage>
        <taxon>Bacteria</taxon>
        <taxon>Bacillati</taxon>
        <taxon>Bacillota</taxon>
        <taxon>Clostridia</taxon>
        <taxon>Eubacteriales</taxon>
        <taxon>Clostridiaceae</taxon>
        <taxon>Caloramator</taxon>
    </lineage>
</organism>
<sequence length="179" mass="20941">MMIYELKNGKKLGIRRAEERDAKELVAMYNRLGTESDNLTFGMDDYYLNYDQEKSLIYSLNSRENCLYIVAILDGKIIGNLSFVASQRKRLMHRGELGIAVLKDYWNIGVGNSLMDYFFKWAQSTEKIKKVELQVRDDNMPAISLYLKWGFKFEGKISRGVMVNGKYYDLYYMGRTIGW</sequence>